<evidence type="ECO:0000256" key="3">
    <source>
        <dbReference type="ARBA" id="ARBA00022692"/>
    </source>
</evidence>
<feature type="transmembrane region" description="Helical" evidence="6">
    <location>
        <begin position="74"/>
        <end position="91"/>
    </location>
</feature>
<dbReference type="Pfam" id="PF01810">
    <property type="entry name" value="LysE"/>
    <property type="match status" value="1"/>
</dbReference>
<feature type="transmembrane region" description="Helical" evidence="6">
    <location>
        <begin position="185"/>
        <end position="202"/>
    </location>
</feature>
<dbReference type="Proteomes" id="UP000681414">
    <property type="component" value="Unassembled WGS sequence"/>
</dbReference>
<dbReference type="PANTHER" id="PTHR30086">
    <property type="entry name" value="ARGININE EXPORTER PROTEIN ARGO"/>
    <property type="match status" value="1"/>
</dbReference>
<dbReference type="PANTHER" id="PTHR30086:SF20">
    <property type="entry name" value="ARGININE EXPORTER PROTEIN ARGO-RELATED"/>
    <property type="match status" value="1"/>
</dbReference>
<comment type="subcellular location">
    <subcellularLocation>
        <location evidence="1">Cell membrane</location>
        <topology evidence="1">Multi-pass membrane protein</topology>
    </subcellularLocation>
</comment>
<evidence type="ECO:0000256" key="5">
    <source>
        <dbReference type="ARBA" id="ARBA00023136"/>
    </source>
</evidence>
<dbReference type="GO" id="GO:0015171">
    <property type="term" value="F:amino acid transmembrane transporter activity"/>
    <property type="evidence" value="ECO:0007669"/>
    <property type="project" value="TreeGrafter"/>
</dbReference>
<proteinExistence type="predicted"/>
<feature type="transmembrane region" description="Helical" evidence="6">
    <location>
        <begin position="145"/>
        <end position="165"/>
    </location>
</feature>
<keyword evidence="8" id="KW-1185">Reference proteome</keyword>
<evidence type="ECO:0000256" key="1">
    <source>
        <dbReference type="ARBA" id="ARBA00004651"/>
    </source>
</evidence>
<protein>
    <submittedName>
        <fullName evidence="7">Amino acid transporter</fullName>
    </submittedName>
</protein>
<evidence type="ECO:0000256" key="4">
    <source>
        <dbReference type="ARBA" id="ARBA00022989"/>
    </source>
</evidence>
<keyword evidence="3 6" id="KW-0812">Transmembrane</keyword>
<comment type="caution">
    <text evidence="7">The sequence shown here is derived from an EMBL/GenBank/DDBJ whole genome shotgun (WGS) entry which is preliminary data.</text>
</comment>
<evidence type="ECO:0000256" key="2">
    <source>
        <dbReference type="ARBA" id="ARBA00022475"/>
    </source>
</evidence>
<evidence type="ECO:0000256" key="6">
    <source>
        <dbReference type="SAM" id="Phobius"/>
    </source>
</evidence>
<feature type="transmembrane region" description="Helical" evidence="6">
    <location>
        <begin position="39"/>
        <end position="68"/>
    </location>
</feature>
<organism evidence="7 8">
    <name type="scientific">Lederbergia citri</name>
    <dbReference type="NCBI Taxonomy" id="2833580"/>
    <lineage>
        <taxon>Bacteria</taxon>
        <taxon>Bacillati</taxon>
        <taxon>Bacillota</taxon>
        <taxon>Bacilli</taxon>
        <taxon>Bacillales</taxon>
        <taxon>Bacillaceae</taxon>
        <taxon>Lederbergia</taxon>
    </lineage>
</organism>
<keyword evidence="2" id="KW-1003">Cell membrane</keyword>
<reference evidence="7 8" key="1">
    <citation type="submission" date="2021-05" db="EMBL/GenBank/DDBJ databases">
        <title>Novel Bacillus species.</title>
        <authorList>
            <person name="Liu G."/>
        </authorList>
    </citation>
    <scope>NUCLEOTIDE SEQUENCE [LARGE SCALE GENOMIC DNA]</scope>
    <source>
        <strain evidence="8">FJAT-49780</strain>
    </source>
</reference>
<keyword evidence="4 6" id="KW-1133">Transmembrane helix</keyword>
<sequence length="203" mass="22339">MLAAIFHGILLAFGLILPLGAQNVFVFNQGASQRNFRGVLPVVLTASICDTFLIVFAVLGVSVVVLTIPILQKVFFVVGFLFLVYMGWVIWKSKPTKMSRKEKALLPKKQFMFAMSVSLLNPHAILDTIGVIGTNSLSYSGLNKIFFTVSTILVSWLWFFGLALAGKKIGDIDAEGKMINTINKISAFLIWGVALYIAYLLSK</sequence>
<feature type="transmembrane region" description="Helical" evidence="6">
    <location>
        <begin position="111"/>
        <end position="133"/>
    </location>
</feature>
<keyword evidence="5 6" id="KW-0472">Membrane</keyword>
<dbReference type="EMBL" id="JAGYPG010000003">
    <property type="protein sequence ID" value="MBS4196759.1"/>
    <property type="molecule type" value="Genomic_DNA"/>
</dbReference>
<feature type="transmembrane region" description="Helical" evidence="6">
    <location>
        <begin position="6"/>
        <end position="27"/>
    </location>
</feature>
<dbReference type="GO" id="GO:0005886">
    <property type="term" value="C:plasma membrane"/>
    <property type="evidence" value="ECO:0007669"/>
    <property type="project" value="UniProtKB-SubCell"/>
</dbReference>
<evidence type="ECO:0000313" key="8">
    <source>
        <dbReference type="Proteomes" id="UP000681414"/>
    </source>
</evidence>
<dbReference type="InterPro" id="IPR001123">
    <property type="entry name" value="LeuE-type"/>
</dbReference>
<dbReference type="AlphaFoldDB" id="A0A942YIA9"/>
<evidence type="ECO:0000313" key="7">
    <source>
        <dbReference type="EMBL" id="MBS4196759.1"/>
    </source>
</evidence>
<gene>
    <name evidence="7" type="ORF">KHA97_17045</name>
</gene>
<dbReference type="RefSeq" id="WP_213125977.1">
    <property type="nucleotide sequence ID" value="NZ_JAGYPG010000003.1"/>
</dbReference>
<name>A0A942YIA9_9BACI</name>
<accession>A0A942YIA9</accession>